<gene>
    <name evidence="2" type="ORF">g.63911</name>
</gene>
<organism evidence="2">
    <name type="scientific">Sipha flava</name>
    <name type="common">yellow sugarcane aphid</name>
    <dbReference type="NCBI Taxonomy" id="143950"/>
    <lineage>
        <taxon>Eukaryota</taxon>
        <taxon>Metazoa</taxon>
        <taxon>Ecdysozoa</taxon>
        <taxon>Arthropoda</taxon>
        <taxon>Hexapoda</taxon>
        <taxon>Insecta</taxon>
        <taxon>Pterygota</taxon>
        <taxon>Neoptera</taxon>
        <taxon>Paraneoptera</taxon>
        <taxon>Hemiptera</taxon>
        <taxon>Sternorrhyncha</taxon>
        <taxon>Aphidomorpha</taxon>
        <taxon>Aphidoidea</taxon>
        <taxon>Aphididae</taxon>
        <taxon>Sipha</taxon>
    </lineage>
</organism>
<proteinExistence type="predicted"/>
<reference evidence="2" key="1">
    <citation type="submission" date="2018-04" db="EMBL/GenBank/DDBJ databases">
        <title>Transcriptome assembly of Sipha flava.</title>
        <authorList>
            <person name="Scully E.D."/>
            <person name="Geib S.M."/>
            <person name="Palmer N.A."/>
            <person name="Koch K."/>
            <person name="Bradshaw J."/>
            <person name="Heng-Moss T."/>
            <person name="Sarath G."/>
        </authorList>
    </citation>
    <scope>NUCLEOTIDE SEQUENCE</scope>
</reference>
<accession>A0A2S2Q1W8</accession>
<keyword evidence="1" id="KW-0812">Transmembrane</keyword>
<sequence length="111" mass="13638">MPDFSHERLCHEFYYFVSKWLILKRHCASDQYENNYLPTVLKLIQIKNSKCIFNVFSFCLTFLFLKHKIAKKIVMKRNLYSFIYFSYSMVILLTYLMMNFNEKKKKMVNFK</sequence>
<keyword evidence="1" id="KW-0472">Membrane</keyword>
<evidence type="ECO:0000313" key="2">
    <source>
        <dbReference type="EMBL" id="MBY71630.1"/>
    </source>
</evidence>
<feature type="transmembrane region" description="Helical" evidence="1">
    <location>
        <begin position="79"/>
        <end position="98"/>
    </location>
</feature>
<keyword evidence="1" id="KW-1133">Transmembrane helix</keyword>
<protein>
    <submittedName>
        <fullName evidence="2">Uncharacterized protein</fullName>
    </submittedName>
</protein>
<evidence type="ECO:0000256" key="1">
    <source>
        <dbReference type="SAM" id="Phobius"/>
    </source>
</evidence>
<dbReference type="AlphaFoldDB" id="A0A2S2Q1W8"/>
<feature type="transmembrane region" description="Helical" evidence="1">
    <location>
        <begin position="51"/>
        <end position="67"/>
    </location>
</feature>
<dbReference type="EMBL" id="GGMS01002427">
    <property type="protein sequence ID" value="MBY71630.1"/>
    <property type="molecule type" value="Transcribed_RNA"/>
</dbReference>
<name>A0A2S2Q1W8_9HEMI</name>